<keyword evidence="7 9" id="KW-0067">ATP-binding</keyword>
<dbReference type="RefSeq" id="WP_315624877.1">
    <property type="nucleotide sequence ID" value="NZ_JAUHMF010000001.1"/>
</dbReference>
<evidence type="ECO:0000313" key="12">
    <source>
        <dbReference type="EMBL" id="MDT8898232.1"/>
    </source>
</evidence>
<dbReference type="SUPFAM" id="SSF52540">
    <property type="entry name" value="P-loop containing nucleoside triphosphate hydrolases"/>
    <property type="match status" value="1"/>
</dbReference>
<keyword evidence="6 9" id="KW-0547">Nucleotide-binding</keyword>
<dbReference type="InterPro" id="IPR018078">
    <property type="entry name" value="DNA-binding_RecF_CS"/>
</dbReference>
<evidence type="ECO:0000256" key="7">
    <source>
        <dbReference type="ARBA" id="ARBA00022840"/>
    </source>
</evidence>
<dbReference type="PROSITE" id="PS00617">
    <property type="entry name" value="RECF_1"/>
    <property type="match status" value="1"/>
</dbReference>
<dbReference type="Proteomes" id="UP001254165">
    <property type="component" value="Unassembled WGS sequence"/>
</dbReference>
<evidence type="ECO:0000256" key="10">
    <source>
        <dbReference type="RuleBase" id="RU000578"/>
    </source>
</evidence>
<reference evidence="12 13" key="1">
    <citation type="submission" date="2023-07" db="EMBL/GenBank/DDBJ databases">
        <title>Novel species of Thermanaerothrix with wide hydrolytic capabilities.</title>
        <authorList>
            <person name="Zayulina K.S."/>
            <person name="Podosokorskaya O.A."/>
            <person name="Elcheninov A.G."/>
        </authorList>
    </citation>
    <scope>NUCLEOTIDE SEQUENCE [LARGE SCALE GENOMIC DNA]</scope>
    <source>
        <strain evidence="12 13">4228-RoL</strain>
    </source>
</reference>
<dbReference type="InterPro" id="IPR001238">
    <property type="entry name" value="DNA-binding_RecF"/>
</dbReference>
<accession>A0ABU3NQA9</accession>
<dbReference type="InterPro" id="IPR003395">
    <property type="entry name" value="RecF/RecN/SMC_N"/>
</dbReference>
<keyword evidence="13" id="KW-1185">Reference proteome</keyword>
<name>A0ABU3NQA9_9CHLR</name>
<dbReference type="Gene3D" id="3.40.50.300">
    <property type="entry name" value="P-loop containing nucleotide triphosphate hydrolases"/>
    <property type="match status" value="1"/>
</dbReference>
<evidence type="ECO:0000256" key="9">
    <source>
        <dbReference type="HAMAP-Rule" id="MF_00365"/>
    </source>
</evidence>
<keyword evidence="9 10" id="KW-0234">DNA repair</keyword>
<feature type="binding site" evidence="9">
    <location>
        <begin position="30"/>
        <end position="37"/>
    </location>
    <ligand>
        <name>ATP</name>
        <dbReference type="ChEBI" id="CHEBI:30616"/>
    </ligand>
</feature>
<comment type="function">
    <text evidence="9 10">The RecF protein is involved in DNA metabolism; it is required for DNA replication and normal SOS inducibility. RecF binds preferentially to single-stranded, linear DNA. It also seems to bind ATP.</text>
</comment>
<evidence type="ECO:0000313" key="13">
    <source>
        <dbReference type="Proteomes" id="UP001254165"/>
    </source>
</evidence>
<comment type="caution">
    <text evidence="12">The sequence shown here is derived from an EMBL/GenBank/DDBJ whole genome shotgun (WGS) entry which is preliminary data.</text>
</comment>
<evidence type="ECO:0000256" key="4">
    <source>
        <dbReference type="ARBA" id="ARBA00022490"/>
    </source>
</evidence>
<evidence type="ECO:0000256" key="8">
    <source>
        <dbReference type="ARBA" id="ARBA00023125"/>
    </source>
</evidence>
<proteinExistence type="inferred from homology"/>
<gene>
    <name evidence="9 12" type="primary">recF</name>
    <name evidence="12" type="ORF">QYE77_08120</name>
</gene>
<evidence type="ECO:0000259" key="11">
    <source>
        <dbReference type="Pfam" id="PF02463"/>
    </source>
</evidence>
<sequence length="406" mass="45607">MILTHLSLTNFRAFARLDVDVPRPTLLIVGENAQGKTTLLEAIYYLATLTSFHTESDRQLINFLAAREPLAVARIVAEFIRGEHTHRLEVRLIQENAALNGNRMRREILVDGVKRTAREALGHFNAVLFLPQMTNIIEGAPEERRRYLNMALAQVMPGYAQALSEYTQILGQRNALLKQLGERGGDPAQLQYWDALLVERGALIIQARSKALDEIETLAARIHDRLTHGQEVLHLVYRPAYDPAAPDNGQMALRLDTAVKREHFSLSQIQQGFLRRLEALRSDEISRGMTLIGPHRDEFRILSNGIDLGDYGSRGQVRTALMALKLAEVAWMHQKSGEWPVLLLDEVLAELDAQRRQDLLDFLAEGEQSLLTTTDLNLFSPSFVRRAAIWTIRAGCIVSSELPAGA</sequence>
<dbReference type="HAMAP" id="MF_00365">
    <property type="entry name" value="RecF"/>
    <property type="match status" value="1"/>
</dbReference>
<evidence type="ECO:0000256" key="5">
    <source>
        <dbReference type="ARBA" id="ARBA00022705"/>
    </source>
</evidence>
<keyword evidence="4 9" id="KW-0963">Cytoplasm</keyword>
<dbReference type="InterPro" id="IPR027417">
    <property type="entry name" value="P-loop_NTPase"/>
</dbReference>
<evidence type="ECO:0000256" key="6">
    <source>
        <dbReference type="ARBA" id="ARBA00022741"/>
    </source>
</evidence>
<dbReference type="InterPro" id="IPR042174">
    <property type="entry name" value="RecF_2"/>
</dbReference>
<dbReference type="Pfam" id="PF02463">
    <property type="entry name" value="SMC_N"/>
    <property type="match status" value="1"/>
</dbReference>
<dbReference type="PANTHER" id="PTHR32182">
    <property type="entry name" value="DNA REPLICATION AND REPAIR PROTEIN RECF"/>
    <property type="match status" value="1"/>
</dbReference>
<evidence type="ECO:0000256" key="3">
    <source>
        <dbReference type="ARBA" id="ARBA00020170"/>
    </source>
</evidence>
<comment type="subcellular location">
    <subcellularLocation>
        <location evidence="1 9 10">Cytoplasm</location>
    </subcellularLocation>
</comment>
<keyword evidence="8 9" id="KW-0238">DNA-binding</keyword>
<evidence type="ECO:0000256" key="2">
    <source>
        <dbReference type="ARBA" id="ARBA00008016"/>
    </source>
</evidence>
<dbReference type="PANTHER" id="PTHR32182:SF0">
    <property type="entry name" value="DNA REPLICATION AND REPAIR PROTEIN RECF"/>
    <property type="match status" value="1"/>
</dbReference>
<keyword evidence="9 10" id="KW-0227">DNA damage</keyword>
<keyword evidence="5 9" id="KW-0235">DNA replication</keyword>
<dbReference type="NCBIfam" id="TIGR00611">
    <property type="entry name" value="recf"/>
    <property type="match status" value="1"/>
</dbReference>
<dbReference type="PROSITE" id="PS00618">
    <property type="entry name" value="RECF_2"/>
    <property type="match status" value="1"/>
</dbReference>
<dbReference type="EMBL" id="JAUHMF010000001">
    <property type="protein sequence ID" value="MDT8898232.1"/>
    <property type="molecule type" value="Genomic_DNA"/>
</dbReference>
<dbReference type="Gene3D" id="1.20.1050.90">
    <property type="entry name" value="RecF/RecN/SMC, N-terminal domain"/>
    <property type="match status" value="1"/>
</dbReference>
<feature type="domain" description="RecF/RecN/SMC N-terminal" evidence="11">
    <location>
        <begin position="3"/>
        <end position="375"/>
    </location>
</feature>
<keyword evidence="9 10" id="KW-0742">SOS response</keyword>
<comment type="similarity">
    <text evidence="2 9 10">Belongs to the RecF family.</text>
</comment>
<organism evidence="12 13">
    <name type="scientific">Thermanaerothrix solaris</name>
    <dbReference type="NCBI Taxonomy" id="3058434"/>
    <lineage>
        <taxon>Bacteria</taxon>
        <taxon>Bacillati</taxon>
        <taxon>Chloroflexota</taxon>
        <taxon>Anaerolineae</taxon>
        <taxon>Anaerolineales</taxon>
        <taxon>Anaerolineaceae</taxon>
        <taxon>Thermanaerothrix</taxon>
    </lineage>
</organism>
<protein>
    <recommendedName>
        <fullName evidence="3 9">DNA replication and repair protein RecF</fullName>
    </recommendedName>
</protein>
<evidence type="ECO:0000256" key="1">
    <source>
        <dbReference type="ARBA" id="ARBA00004496"/>
    </source>
</evidence>